<dbReference type="InterPro" id="IPR029058">
    <property type="entry name" value="AB_hydrolase_fold"/>
</dbReference>
<dbReference type="AlphaFoldDB" id="A0AA97PNB8"/>
<dbReference type="InterPro" id="IPR050266">
    <property type="entry name" value="AB_hydrolase_sf"/>
</dbReference>
<protein>
    <submittedName>
        <fullName evidence="2">Hydrolase</fullName>
    </submittedName>
</protein>
<dbReference type="Gene3D" id="3.40.50.1820">
    <property type="entry name" value="alpha/beta hydrolase"/>
    <property type="match status" value="1"/>
</dbReference>
<dbReference type="GO" id="GO:0016020">
    <property type="term" value="C:membrane"/>
    <property type="evidence" value="ECO:0007669"/>
    <property type="project" value="TreeGrafter"/>
</dbReference>
<dbReference type="Proteomes" id="UP000011086">
    <property type="component" value="Unassembled WGS sequence"/>
</dbReference>
<dbReference type="SUPFAM" id="SSF53474">
    <property type="entry name" value="alpha/beta-Hydrolases"/>
    <property type="match status" value="1"/>
</dbReference>
<organism evidence="2">
    <name type="scientific">Pyricularia oryzae (strain Y34)</name>
    <name type="common">Rice blast fungus</name>
    <name type="synonym">Magnaporthe oryzae</name>
    <dbReference type="NCBI Taxonomy" id="1143189"/>
    <lineage>
        <taxon>Eukaryota</taxon>
        <taxon>Fungi</taxon>
        <taxon>Dikarya</taxon>
        <taxon>Ascomycota</taxon>
        <taxon>Pezizomycotina</taxon>
        <taxon>Sordariomycetes</taxon>
        <taxon>Sordariomycetidae</taxon>
        <taxon>Magnaporthales</taxon>
        <taxon>Pyriculariaceae</taxon>
        <taxon>Pyricularia</taxon>
    </lineage>
</organism>
<dbReference type="EMBL" id="JH793726">
    <property type="protein sequence ID" value="ELQ40937.1"/>
    <property type="molecule type" value="Genomic_DNA"/>
</dbReference>
<evidence type="ECO:0000259" key="1">
    <source>
        <dbReference type="Pfam" id="PF12697"/>
    </source>
</evidence>
<dbReference type="Pfam" id="PF12697">
    <property type="entry name" value="Abhydrolase_6"/>
    <property type="match status" value="1"/>
</dbReference>
<evidence type="ECO:0000313" key="2">
    <source>
        <dbReference type="EMBL" id="ELQ40937.1"/>
    </source>
</evidence>
<sequence>MAAQTTIKVPHLGGVTAGYRLSEQPSSNKPVLVLVNSMCTTSSLFDAQFASRALTDAVTLLAVEPLAHGATRCDAGGHYTYWDSAVVALQVMDGLGVREAFALGTSQGGWIVVRMALLAPERILGLLPLGTSMDSESAYSRSKGCWDPRTTLAPFLEAWSTADSTPDFVVDEAWCTAVGSLGFSGAVGAETLQFWSDTLRSVYRGDGGRRMLKMALVNLVERDGLLWRLRDVVCPVYWLQGTRDVVFGVELCAEHLRLFANAAERDLVLVEGGGHYLNATSPDEVEAAVLRMVANMLCVRCKDAHQAARPASRTPWMERLTSRPGHIQRQSLPSPDGPDSTLCISRHAITNIPPLATHGSRTRRRTTKLWRPVLADHARTPLALRLFCTRLHGIVHGRRQTALLGRLEPRVPVGDRVPRRKVGSQRGEDAVARVLVRHDAVPGGKVGLEELRRQVRVAGQGRVEGEGGVGGLEVLWQREGRHGLEGFFFCSFSSLVATRRKLGVSNPHLHFSRTMIGCAIQKPSPCMTNRIIRIKYTAASLMESSARMPEPTIHLDYQVDVIRLSPTTHCTHHSTSCPLCSSPTGRFTNINFRFAVASTASANAPLEIFL</sequence>
<dbReference type="GO" id="GO:0047372">
    <property type="term" value="F:monoacylglycerol lipase activity"/>
    <property type="evidence" value="ECO:0007669"/>
    <property type="project" value="TreeGrafter"/>
</dbReference>
<accession>A0AA97PNB8</accession>
<dbReference type="PANTHER" id="PTHR43798:SF33">
    <property type="entry name" value="HYDROLASE, PUTATIVE (AFU_ORTHOLOGUE AFUA_2G14860)-RELATED"/>
    <property type="match status" value="1"/>
</dbReference>
<name>A0AA97PNB8_PYRO3</name>
<feature type="domain" description="AB hydrolase-1" evidence="1">
    <location>
        <begin position="32"/>
        <end position="288"/>
    </location>
</feature>
<dbReference type="PANTHER" id="PTHR43798">
    <property type="entry name" value="MONOACYLGLYCEROL LIPASE"/>
    <property type="match status" value="1"/>
</dbReference>
<reference evidence="2" key="1">
    <citation type="journal article" date="2012" name="PLoS Genet.">
        <title>Comparative analysis of the genomes of two field isolates of the rice blast fungus Magnaporthe oryzae.</title>
        <authorList>
            <person name="Xue M."/>
            <person name="Yang J."/>
            <person name="Li Z."/>
            <person name="Hu S."/>
            <person name="Yao N."/>
            <person name="Dean R.A."/>
            <person name="Zhao W."/>
            <person name="Shen M."/>
            <person name="Zhang H."/>
            <person name="Li C."/>
            <person name="Liu L."/>
            <person name="Cao L."/>
            <person name="Xu X."/>
            <person name="Xing Y."/>
            <person name="Hsiang T."/>
            <person name="Zhang Z."/>
            <person name="Xu J.R."/>
            <person name="Peng Y.L."/>
        </authorList>
    </citation>
    <scope>NUCLEOTIDE SEQUENCE</scope>
    <source>
        <strain evidence="2">Y34</strain>
    </source>
</reference>
<proteinExistence type="predicted"/>
<gene>
    <name evidence="2" type="ORF">OOU_Y34scaffold00318g1</name>
</gene>
<dbReference type="InterPro" id="IPR000073">
    <property type="entry name" value="AB_hydrolase_1"/>
</dbReference>
<keyword evidence="2" id="KW-0378">Hydrolase</keyword>
<dbReference type="GO" id="GO:0046464">
    <property type="term" value="P:acylglycerol catabolic process"/>
    <property type="evidence" value="ECO:0007669"/>
    <property type="project" value="TreeGrafter"/>
</dbReference>